<evidence type="ECO:0000313" key="3">
    <source>
        <dbReference type="Proteomes" id="UP000287224"/>
    </source>
</evidence>
<gene>
    <name evidence="2" type="ORF">KDAU_64580</name>
</gene>
<comment type="caution">
    <text evidence="2">The sequence shown here is derived from an EMBL/GenBank/DDBJ whole genome shotgun (WGS) entry which is preliminary data.</text>
</comment>
<dbReference type="PROSITE" id="PS51186">
    <property type="entry name" value="GNAT"/>
    <property type="match status" value="1"/>
</dbReference>
<dbReference type="InterPro" id="IPR016181">
    <property type="entry name" value="Acyl_CoA_acyltransferase"/>
</dbReference>
<dbReference type="EMBL" id="BIFQ01000002">
    <property type="protein sequence ID" value="GCE09129.1"/>
    <property type="molecule type" value="Genomic_DNA"/>
</dbReference>
<keyword evidence="3" id="KW-1185">Reference proteome</keyword>
<evidence type="ECO:0000259" key="1">
    <source>
        <dbReference type="PROSITE" id="PS51186"/>
    </source>
</evidence>
<dbReference type="InterPro" id="IPR027365">
    <property type="entry name" value="GNAT_acetyltra_YdfB-like"/>
</dbReference>
<dbReference type="SUPFAM" id="SSF55729">
    <property type="entry name" value="Acyl-CoA N-acyltransferases (Nat)"/>
    <property type="match status" value="1"/>
</dbReference>
<accession>A0A401ZQJ0</accession>
<evidence type="ECO:0000313" key="2">
    <source>
        <dbReference type="EMBL" id="GCE09129.1"/>
    </source>
</evidence>
<protein>
    <recommendedName>
        <fullName evidence="1">N-acetyltransferase domain-containing protein</fullName>
    </recommendedName>
</protein>
<dbReference type="Proteomes" id="UP000287224">
    <property type="component" value="Unassembled WGS sequence"/>
</dbReference>
<proteinExistence type="predicted"/>
<dbReference type="RefSeq" id="WP_160146257.1">
    <property type="nucleotide sequence ID" value="NZ_BIFQ01000002.1"/>
</dbReference>
<reference evidence="3" key="1">
    <citation type="submission" date="2018-12" db="EMBL/GenBank/DDBJ databases">
        <title>Tengunoibacter tsumagoiensis gen. nov., sp. nov., Dictyobacter kobayashii sp. nov., D. alpinus sp. nov., and D. joshuensis sp. nov. and description of Dictyobacteraceae fam. nov. within the order Ktedonobacterales isolated from Tengu-no-mugimeshi.</title>
        <authorList>
            <person name="Wang C.M."/>
            <person name="Zheng Y."/>
            <person name="Sakai Y."/>
            <person name="Toyoda A."/>
            <person name="Minakuchi Y."/>
            <person name="Abe K."/>
            <person name="Yokota A."/>
            <person name="Yabe S."/>
        </authorList>
    </citation>
    <scope>NUCLEOTIDE SEQUENCE [LARGE SCALE GENOMIC DNA]</scope>
    <source>
        <strain evidence="3">S-27</strain>
    </source>
</reference>
<dbReference type="AlphaFoldDB" id="A0A401ZQJ0"/>
<dbReference type="OrthoDB" id="8439474at2"/>
<dbReference type="InterPro" id="IPR000182">
    <property type="entry name" value="GNAT_dom"/>
</dbReference>
<dbReference type="Gene3D" id="3.40.630.30">
    <property type="match status" value="1"/>
</dbReference>
<dbReference type="GO" id="GO:0016747">
    <property type="term" value="F:acyltransferase activity, transferring groups other than amino-acyl groups"/>
    <property type="evidence" value="ECO:0007669"/>
    <property type="project" value="InterPro"/>
</dbReference>
<organism evidence="2 3">
    <name type="scientific">Dictyobacter aurantiacus</name>
    <dbReference type="NCBI Taxonomy" id="1936993"/>
    <lineage>
        <taxon>Bacteria</taxon>
        <taxon>Bacillati</taxon>
        <taxon>Chloroflexota</taxon>
        <taxon>Ktedonobacteria</taxon>
        <taxon>Ktedonobacterales</taxon>
        <taxon>Dictyobacteraceae</taxon>
        <taxon>Dictyobacter</taxon>
    </lineage>
</organism>
<sequence>MLLQESITAAGIIDGHIVAIASASARTQRYANIAVNTLEAWRNQGISSAATSLVATHLQKAGQVPVWSTGIDNYASQRVAEKLGFSREGARTYLIPRLKQTQHT</sequence>
<name>A0A401ZQJ0_9CHLR</name>
<feature type="domain" description="N-acetyltransferase" evidence="1">
    <location>
        <begin position="1"/>
        <end position="103"/>
    </location>
</feature>
<dbReference type="Pfam" id="PF12746">
    <property type="entry name" value="GNAT_acetyltran"/>
    <property type="match status" value="1"/>
</dbReference>